<dbReference type="PROSITE" id="PS51371">
    <property type="entry name" value="CBS"/>
    <property type="match status" value="1"/>
</dbReference>
<dbReference type="InterPro" id="IPR046342">
    <property type="entry name" value="CBS_dom_sf"/>
</dbReference>
<sequence>MYEDATLLDALRTLKKGHHMALLVRRPGCTPVGIITIEDLIEECVQEENPLMEEFSAISPSSTLTATAP</sequence>
<evidence type="ECO:0000313" key="1">
    <source>
        <dbReference type="EnsemblMetazoa" id="PPA43972.1"/>
    </source>
</evidence>
<dbReference type="AlphaFoldDB" id="A0A2A6BMS5"/>
<dbReference type="OrthoDB" id="5353557at2759"/>
<reference evidence="1" key="2">
    <citation type="submission" date="2022-06" db="UniProtKB">
        <authorList>
            <consortium name="EnsemblMetazoa"/>
        </authorList>
    </citation>
    <scope>IDENTIFICATION</scope>
    <source>
        <strain evidence="1">PS312</strain>
    </source>
</reference>
<gene>
    <name evidence="1" type="primary">WBGene00282341</name>
</gene>
<name>A0A2A6BMS5_PRIPA</name>
<dbReference type="EnsemblMetazoa" id="PPA43972.1">
    <property type="protein sequence ID" value="PPA43972.1"/>
    <property type="gene ID" value="WBGene00282341"/>
</dbReference>
<reference evidence="2" key="1">
    <citation type="journal article" date="2008" name="Nat. Genet.">
        <title>The Pristionchus pacificus genome provides a unique perspective on nematode lifestyle and parasitism.</title>
        <authorList>
            <person name="Dieterich C."/>
            <person name="Clifton S.W."/>
            <person name="Schuster L.N."/>
            <person name="Chinwalla A."/>
            <person name="Delehaunty K."/>
            <person name="Dinkelacker I."/>
            <person name="Fulton L."/>
            <person name="Fulton R."/>
            <person name="Godfrey J."/>
            <person name="Minx P."/>
            <person name="Mitreva M."/>
            <person name="Roeseler W."/>
            <person name="Tian H."/>
            <person name="Witte H."/>
            <person name="Yang S.P."/>
            <person name="Wilson R.K."/>
            <person name="Sommer R.J."/>
        </authorList>
    </citation>
    <scope>NUCLEOTIDE SEQUENCE [LARGE SCALE GENOMIC DNA]</scope>
    <source>
        <strain evidence="2">PS312</strain>
    </source>
</reference>
<dbReference type="InterPro" id="IPR000644">
    <property type="entry name" value="CBS_dom"/>
</dbReference>
<proteinExistence type="predicted"/>
<organism evidence="1 2">
    <name type="scientific">Pristionchus pacificus</name>
    <name type="common">Parasitic nematode worm</name>
    <dbReference type="NCBI Taxonomy" id="54126"/>
    <lineage>
        <taxon>Eukaryota</taxon>
        <taxon>Metazoa</taxon>
        <taxon>Ecdysozoa</taxon>
        <taxon>Nematoda</taxon>
        <taxon>Chromadorea</taxon>
        <taxon>Rhabditida</taxon>
        <taxon>Rhabditina</taxon>
        <taxon>Diplogasteromorpha</taxon>
        <taxon>Diplogasteroidea</taxon>
        <taxon>Neodiplogasteridae</taxon>
        <taxon>Pristionchus</taxon>
    </lineage>
</organism>
<dbReference type="Proteomes" id="UP000005239">
    <property type="component" value="Unassembled WGS sequence"/>
</dbReference>
<accession>A0A2A6BMS5</accession>
<keyword evidence="2" id="KW-1185">Reference proteome</keyword>
<dbReference type="SUPFAM" id="SSF54631">
    <property type="entry name" value="CBS-domain pair"/>
    <property type="match status" value="1"/>
</dbReference>
<dbReference type="Gene3D" id="3.10.580.10">
    <property type="entry name" value="CBS-domain"/>
    <property type="match status" value="1"/>
</dbReference>
<accession>A0A8R1Z4L0</accession>
<evidence type="ECO:0000313" key="2">
    <source>
        <dbReference type="Proteomes" id="UP000005239"/>
    </source>
</evidence>
<protein>
    <submittedName>
        <fullName evidence="1">CBS domain-containing protein</fullName>
    </submittedName>
</protein>
<dbReference type="Pfam" id="PF00571">
    <property type="entry name" value="CBS"/>
    <property type="match status" value="1"/>
</dbReference>